<name>A0A485KAJ7_9STRA</name>
<reference evidence="1" key="2">
    <citation type="submission" date="2019-06" db="EMBL/GenBank/DDBJ databases">
        <title>Genomics analysis of Aphanomyces spp. identifies a new class of oomycete effector associated with host adaptation.</title>
        <authorList>
            <person name="Gaulin E."/>
        </authorList>
    </citation>
    <scope>NUCLEOTIDE SEQUENCE</scope>
    <source>
        <strain evidence="1">CBS 578.67</strain>
    </source>
</reference>
<protein>
    <submittedName>
        <fullName evidence="2">Aste57867_3889 protein</fullName>
    </submittedName>
</protein>
<accession>A0A485KAJ7</accession>
<dbReference type="EMBL" id="CAADRA010000802">
    <property type="protein sequence ID" value="VFT81034.1"/>
    <property type="molecule type" value="Genomic_DNA"/>
</dbReference>
<dbReference type="EMBL" id="VJMH01000802">
    <property type="protein sequence ID" value="KAF0714398.1"/>
    <property type="molecule type" value="Genomic_DNA"/>
</dbReference>
<evidence type="ECO:0000313" key="1">
    <source>
        <dbReference type="EMBL" id="KAF0714398.1"/>
    </source>
</evidence>
<evidence type="ECO:0000313" key="3">
    <source>
        <dbReference type="Proteomes" id="UP000332933"/>
    </source>
</evidence>
<dbReference type="AlphaFoldDB" id="A0A485KAJ7"/>
<evidence type="ECO:0000313" key="2">
    <source>
        <dbReference type="EMBL" id="VFT81034.1"/>
    </source>
</evidence>
<keyword evidence="3" id="KW-1185">Reference proteome</keyword>
<dbReference type="Proteomes" id="UP000332933">
    <property type="component" value="Unassembled WGS sequence"/>
</dbReference>
<sequence length="127" mass="14211">MCLLTTINDPGNRLYRHPATGNRVDWSRTLTRVSCESCSWPSIAAARCTDDPEKVCLLTGGRSFLQPYMEQAAPMSLVRLVNGNGNVLTAVPSSTIPRVKDRVFVAPPTDSWNQLWHYNPTTGYIEW</sequence>
<organism evidence="2 3">
    <name type="scientific">Aphanomyces stellatus</name>
    <dbReference type="NCBI Taxonomy" id="120398"/>
    <lineage>
        <taxon>Eukaryota</taxon>
        <taxon>Sar</taxon>
        <taxon>Stramenopiles</taxon>
        <taxon>Oomycota</taxon>
        <taxon>Saprolegniomycetes</taxon>
        <taxon>Saprolegniales</taxon>
        <taxon>Verrucalvaceae</taxon>
        <taxon>Aphanomyces</taxon>
    </lineage>
</organism>
<gene>
    <name evidence="2" type="primary">Aste57867_3889</name>
    <name evidence="1" type="ORF">As57867_003878</name>
    <name evidence="2" type="ORF">ASTE57867_3889</name>
</gene>
<reference evidence="2 3" key="1">
    <citation type="submission" date="2019-03" db="EMBL/GenBank/DDBJ databases">
        <authorList>
            <person name="Gaulin E."/>
            <person name="Dumas B."/>
        </authorList>
    </citation>
    <scope>NUCLEOTIDE SEQUENCE [LARGE SCALE GENOMIC DNA]</scope>
    <source>
        <strain evidence="2">CBS 568.67</strain>
    </source>
</reference>
<proteinExistence type="predicted"/>